<keyword evidence="5" id="KW-1185">Reference proteome</keyword>
<dbReference type="PANTHER" id="PTHR45717:SF45">
    <property type="entry name" value="OS12G0527900 PROTEIN"/>
    <property type="match status" value="1"/>
</dbReference>
<dbReference type="GO" id="GO:0005739">
    <property type="term" value="C:mitochondrion"/>
    <property type="evidence" value="ECO:0000318"/>
    <property type="project" value="GO_Central"/>
</dbReference>
<dbReference type="Proteomes" id="UP000017836">
    <property type="component" value="Unassembled WGS sequence"/>
</dbReference>
<dbReference type="OMA" id="EICEWMT"/>
<gene>
    <name evidence="4" type="ORF">AMTR_s00011p00250030</name>
</gene>
<comment type="similarity">
    <text evidence="1">Belongs to the PPR family. P subfamily.</text>
</comment>
<dbReference type="PANTHER" id="PTHR45717">
    <property type="entry name" value="OS12G0527900 PROTEIN"/>
    <property type="match status" value="1"/>
</dbReference>
<dbReference type="GO" id="GO:1903427">
    <property type="term" value="P:negative regulation of reactive oxygen species biosynthetic process"/>
    <property type="evidence" value="ECO:0007669"/>
    <property type="project" value="EnsemblPlants"/>
</dbReference>
<accession>W1NGW9</accession>
<dbReference type="eggNOG" id="KOG4197">
    <property type="taxonomic scope" value="Eukaryota"/>
</dbReference>
<dbReference type="EMBL" id="KI397507">
    <property type="protein sequence ID" value="ERM94728.1"/>
    <property type="molecule type" value="Genomic_DNA"/>
</dbReference>
<dbReference type="Pfam" id="PF01535">
    <property type="entry name" value="PPR"/>
    <property type="match status" value="4"/>
</dbReference>
<evidence type="ECO:0000256" key="2">
    <source>
        <dbReference type="ARBA" id="ARBA00022737"/>
    </source>
</evidence>
<feature type="repeat" description="PPR" evidence="3">
    <location>
        <begin position="251"/>
        <end position="285"/>
    </location>
</feature>
<evidence type="ECO:0000256" key="3">
    <source>
        <dbReference type="PROSITE-ProRule" id="PRU00708"/>
    </source>
</evidence>
<feature type="repeat" description="PPR" evidence="3">
    <location>
        <begin position="112"/>
        <end position="146"/>
    </location>
</feature>
<dbReference type="Gramene" id="ERM94728">
    <property type="protein sequence ID" value="ERM94728"/>
    <property type="gene ID" value="AMTR_s00011p00250030"/>
</dbReference>
<evidence type="ECO:0000313" key="4">
    <source>
        <dbReference type="EMBL" id="ERM94728.1"/>
    </source>
</evidence>
<dbReference type="PROSITE" id="PS51375">
    <property type="entry name" value="PPR"/>
    <property type="match status" value="3"/>
</dbReference>
<evidence type="ECO:0008006" key="6">
    <source>
        <dbReference type="Google" id="ProtNLM"/>
    </source>
</evidence>
<keyword evidence="2" id="KW-0677">Repeat</keyword>
<reference evidence="5" key="1">
    <citation type="journal article" date="2013" name="Science">
        <title>The Amborella genome and the evolution of flowering plants.</title>
        <authorList>
            <consortium name="Amborella Genome Project"/>
        </authorList>
    </citation>
    <scope>NUCLEOTIDE SEQUENCE [LARGE SCALE GENOMIC DNA]</scope>
</reference>
<organism evidence="4 5">
    <name type="scientific">Amborella trichopoda</name>
    <dbReference type="NCBI Taxonomy" id="13333"/>
    <lineage>
        <taxon>Eukaryota</taxon>
        <taxon>Viridiplantae</taxon>
        <taxon>Streptophyta</taxon>
        <taxon>Embryophyta</taxon>
        <taxon>Tracheophyta</taxon>
        <taxon>Spermatophyta</taxon>
        <taxon>Magnoliopsida</taxon>
        <taxon>Amborellales</taxon>
        <taxon>Amborellaceae</taxon>
        <taxon>Amborella</taxon>
    </lineage>
</organism>
<dbReference type="InterPro" id="IPR011990">
    <property type="entry name" value="TPR-like_helical_dom_sf"/>
</dbReference>
<evidence type="ECO:0000313" key="5">
    <source>
        <dbReference type="Proteomes" id="UP000017836"/>
    </source>
</evidence>
<evidence type="ECO:0000256" key="1">
    <source>
        <dbReference type="ARBA" id="ARBA00007626"/>
    </source>
</evidence>
<dbReference type="InterPro" id="IPR002885">
    <property type="entry name" value="PPR_rpt"/>
</dbReference>
<dbReference type="Gene3D" id="1.25.40.10">
    <property type="entry name" value="Tetratricopeptide repeat domain"/>
    <property type="match status" value="3"/>
</dbReference>
<protein>
    <recommendedName>
        <fullName evidence="6">Pentacotripeptide-repeat region of PRORP domain-containing protein</fullName>
    </recommendedName>
</protein>
<dbReference type="GO" id="GO:0003729">
    <property type="term" value="F:mRNA binding"/>
    <property type="evidence" value="ECO:0007669"/>
    <property type="project" value="UniProtKB-ARBA"/>
</dbReference>
<dbReference type="HOGENOM" id="CLU_019802_3_1_1"/>
<dbReference type="Pfam" id="PF13041">
    <property type="entry name" value="PPR_2"/>
    <property type="match status" value="1"/>
</dbReference>
<dbReference type="STRING" id="13333.W1NGW9"/>
<dbReference type="AlphaFoldDB" id="W1NGW9"/>
<dbReference type="GO" id="GO:0000963">
    <property type="term" value="P:mitochondrial RNA processing"/>
    <property type="evidence" value="ECO:0007669"/>
    <property type="project" value="EnsemblPlants"/>
</dbReference>
<feature type="repeat" description="PPR" evidence="3">
    <location>
        <begin position="43"/>
        <end position="77"/>
    </location>
</feature>
<dbReference type="NCBIfam" id="TIGR00756">
    <property type="entry name" value="PPR"/>
    <property type="match status" value="2"/>
</dbReference>
<sequence>MRDQQHIKLLPGDYALHLDLVAKVRGLASAEKFFEDLPEKMKEKSTYTSLLNAYVQNKLSTKAEALMAKMSECGLLKSPLPYNHMLNLYVSNGQFEKIPLLVQKLKAHVLPDLFTYNIWMSAYASKNDIKGAESVLLELKRTKLHADWVTYSILASIYIKANDLNKAADALKEMELRVSRKERVAYCSLLTLNTNLGSKDVYRIWKKMKLTFRKLNDSEYTCMLVSLVKLGDIEGAENVFSEWESVSGTRDSRVSNVLLSAYVRNDMSEKAEEFHKCTVERGTIPSYTTWETLAWGYLREKKIVMALDSLKNAVSSVKKWEPNRGLVREFSKTLEESGDTENAENFLLLLRDVNYVSTAIYNSVLRTYASAGKMPLIILERMRNDKVEPDEETHKLLKVTSKLCVGGVARALS</sequence>
<name>W1NGW9_AMBTC</name>
<dbReference type="GO" id="GO:0008380">
    <property type="term" value="P:RNA splicing"/>
    <property type="evidence" value="ECO:0007669"/>
    <property type="project" value="EnsemblPlants"/>
</dbReference>
<proteinExistence type="inferred from homology"/>